<dbReference type="InterPro" id="IPR033458">
    <property type="entry name" value="DUF5134"/>
</dbReference>
<reference evidence="2 3" key="1">
    <citation type="submission" date="2023-06" db="EMBL/GenBank/DDBJ databases">
        <authorList>
            <person name="Oyuntsetseg B."/>
            <person name="Kim S.B."/>
        </authorList>
    </citation>
    <scope>NUCLEOTIDE SEQUENCE [LARGE SCALE GENOMIC DNA]</scope>
    <source>
        <strain evidence="2 3">2-15</strain>
    </source>
</reference>
<keyword evidence="1" id="KW-1133">Transmembrane helix</keyword>
<dbReference type="Proteomes" id="UP001236014">
    <property type="component" value="Chromosome"/>
</dbReference>
<feature type="transmembrane region" description="Helical" evidence="1">
    <location>
        <begin position="91"/>
        <end position="107"/>
    </location>
</feature>
<dbReference type="RefSeq" id="WP_285969949.1">
    <property type="nucleotide sequence ID" value="NZ_CP127294.1"/>
</dbReference>
<sequence length="213" mass="22629">MIQDLVVRWVVTALFALCATERVHGIAVGRLPWRGVVVHSLHALMALAMALMAWPRGADLPTTGPLVLFLLAAVWFTAVAARTAEHRRSSSYHALMMLAMAWMYALMTDGLLPAPVSVTGAGSDHGSSMPAMHMPGMPMSVVSVVEAPAGTPPLVTMLNWVLTIGSAVAGAWWLSELLARRRTKPPASGRAQLTIATQALMAAGMATMFAAMM</sequence>
<dbReference type="Pfam" id="PF17197">
    <property type="entry name" value="DUF5134"/>
    <property type="match status" value="1"/>
</dbReference>
<dbReference type="AlphaFoldDB" id="A0A9Y2IHI7"/>
<feature type="transmembrane region" description="Helical" evidence="1">
    <location>
        <begin position="36"/>
        <end position="54"/>
    </location>
</feature>
<keyword evidence="1" id="KW-0472">Membrane</keyword>
<name>A0A9Y2IHI7_9PSEU</name>
<keyword evidence="3" id="KW-1185">Reference proteome</keyword>
<organism evidence="2 3">
    <name type="scientific">Amycolatopsis carbonis</name>
    <dbReference type="NCBI Taxonomy" id="715471"/>
    <lineage>
        <taxon>Bacteria</taxon>
        <taxon>Bacillati</taxon>
        <taxon>Actinomycetota</taxon>
        <taxon>Actinomycetes</taxon>
        <taxon>Pseudonocardiales</taxon>
        <taxon>Pseudonocardiaceae</taxon>
        <taxon>Amycolatopsis</taxon>
    </lineage>
</organism>
<evidence type="ECO:0000313" key="2">
    <source>
        <dbReference type="EMBL" id="WIX79260.1"/>
    </source>
</evidence>
<evidence type="ECO:0000256" key="1">
    <source>
        <dbReference type="SAM" id="Phobius"/>
    </source>
</evidence>
<feature type="transmembrane region" description="Helical" evidence="1">
    <location>
        <begin position="157"/>
        <end position="179"/>
    </location>
</feature>
<protein>
    <submittedName>
        <fullName evidence="2">DUF5134 domain-containing protein</fullName>
    </submittedName>
</protein>
<gene>
    <name evidence="2" type="ORF">QRX50_00125</name>
</gene>
<accession>A0A9Y2IHI7</accession>
<evidence type="ECO:0000313" key="3">
    <source>
        <dbReference type="Proteomes" id="UP001236014"/>
    </source>
</evidence>
<dbReference type="KEGG" id="acab:QRX50_00125"/>
<keyword evidence="1" id="KW-0812">Transmembrane</keyword>
<proteinExistence type="predicted"/>
<feature type="transmembrane region" description="Helical" evidence="1">
    <location>
        <begin position="66"/>
        <end position="84"/>
    </location>
</feature>
<dbReference type="EMBL" id="CP127294">
    <property type="protein sequence ID" value="WIX79260.1"/>
    <property type="molecule type" value="Genomic_DNA"/>
</dbReference>